<proteinExistence type="predicted"/>
<evidence type="ECO:0000256" key="1">
    <source>
        <dbReference type="SAM" id="MobiDB-lite"/>
    </source>
</evidence>
<sequence length="253" mass="28677">MPLQKPKAAAVVDGEDDSDDGELPHTANAQRDSFVEELKQNVTLLYQRAAVQSSSQQVTPPQNDLHVVELPPPVPSRELPVRESDKDISALQRQLTALQSVLKSSRKKFQLRDDATAKRSPPIVTASQLKRPTIEEFRHQLTGCQLTQSAKDENTARLKEVFPRQCEHHLRTAYNRWRDIFAEIHANALKRTSKIASKLDSEIKDQKNFLEEARQCIKDTILLTSTLTDSITCFTHHSPEHYGALQRNRNTPT</sequence>
<accession>K2MEC7</accession>
<evidence type="ECO:0000313" key="2">
    <source>
        <dbReference type="EMBL" id="EKF33583.1"/>
    </source>
</evidence>
<evidence type="ECO:0000313" key="3">
    <source>
        <dbReference type="Proteomes" id="UP000007350"/>
    </source>
</evidence>
<dbReference type="OrthoDB" id="248653at2759"/>
<feature type="region of interest" description="Disordered" evidence="1">
    <location>
        <begin position="1"/>
        <end position="31"/>
    </location>
</feature>
<dbReference type="Proteomes" id="UP000007350">
    <property type="component" value="Unassembled WGS sequence"/>
</dbReference>
<organism evidence="2 3">
    <name type="scientific">Trypanosoma cruzi marinkellei</name>
    <dbReference type="NCBI Taxonomy" id="85056"/>
    <lineage>
        <taxon>Eukaryota</taxon>
        <taxon>Discoba</taxon>
        <taxon>Euglenozoa</taxon>
        <taxon>Kinetoplastea</taxon>
        <taxon>Metakinetoplastina</taxon>
        <taxon>Trypanosomatida</taxon>
        <taxon>Trypanosomatidae</taxon>
        <taxon>Trypanosoma</taxon>
        <taxon>Schizotrypanum</taxon>
    </lineage>
</organism>
<comment type="caution">
    <text evidence="2">The sequence shown here is derived from an EMBL/GenBank/DDBJ whole genome shotgun (WGS) entry which is preliminary data.</text>
</comment>
<keyword evidence="3" id="KW-1185">Reference proteome</keyword>
<gene>
    <name evidence="2" type="ORF">MOQ_002546</name>
</gene>
<dbReference type="EMBL" id="AHKC01009126">
    <property type="protein sequence ID" value="EKF33583.1"/>
    <property type="molecule type" value="Genomic_DNA"/>
</dbReference>
<name>K2MEC7_TRYCR</name>
<dbReference type="AlphaFoldDB" id="K2MEC7"/>
<reference evidence="2 3" key="1">
    <citation type="journal article" date="2012" name="BMC Genomics">
        <title>Comparative genomic analysis of human infective Trypanosoma cruzi lineages with the bat-restricted subspecies T. cruzi marinkellei.</title>
        <authorList>
            <person name="Franzen O."/>
            <person name="Talavera-Lopez C."/>
            <person name="Ochaya S."/>
            <person name="Butler C.E."/>
            <person name="Messenger L.A."/>
            <person name="Lewis M.D."/>
            <person name="Llewellyn M.S."/>
            <person name="Marinkelle C.J."/>
            <person name="Tyler K.M."/>
            <person name="Miles M.A."/>
            <person name="Andersson B."/>
        </authorList>
    </citation>
    <scope>NUCLEOTIDE SEQUENCE [LARGE SCALE GENOMIC DNA]</scope>
    <source>
        <strain evidence="2 3">B7</strain>
    </source>
</reference>
<protein>
    <submittedName>
        <fullName evidence="2">Uncharacterized protein</fullName>
    </submittedName>
</protein>